<dbReference type="GO" id="GO:0031440">
    <property type="term" value="P:regulation of mRNA 3'-end processing"/>
    <property type="evidence" value="ECO:0007669"/>
    <property type="project" value="TreeGrafter"/>
</dbReference>
<dbReference type="GO" id="GO:0008270">
    <property type="term" value="F:zinc ion binding"/>
    <property type="evidence" value="ECO:0007669"/>
    <property type="project" value="UniProtKB-KW"/>
</dbReference>
<dbReference type="InterPro" id="IPR012921">
    <property type="entry name" value="SPOC_C"/>
</dbReference>
<dbReference type="SUPFAM" id="SSF57903">
    <property type="entry name" value="FYVE/PHD zinc finger"/>
    <property type="match status" value="1"/>
</dbReference>
<feature type="region of interest" description="Disordered" evidence="7">
    <location>
        <begin position="1"/>
        <end position="72"/>
    </location>
</feature>
<proteinExistence type="inferred from homology"/>
<evidence type="ECO:0000256" key="6">
    <source>
        <dbReference type="ARBA" id="ARBA00022833"/>
    </source>
</evidence>
<comment type="caution">
    <text evidence="9">The sequence shown here is derived from an EMBL/GenBank/DDBJ whole genome shotgun (WGS) entry which is preliminary data.</text>
</comment>
<feature type="region of interest" description="Disordered" evidence="7">
    <location>
        <begin position="880"/>
        <end position="920"/>
    </location>
</feature>
<dbReference type="CDD" id="cd21538">
    <property type="entry name" value="SPOC_TFIIS"/>
    <property type="match status" value="1"/>
</dbReference>
<feature type="compositionally biased region" description="Basic and acidic residues" evidence="7">
    <location>
        <begin position="216"/>
        <end position="235"/>
    </location>
</feature>
<name>A0A2K0UDM2_TRIHA</name>
<dbReference type="SUPFAM" id="SSF46942">
    <property type="entry name" value="Elongation factor TFIIS domain 2"/>
    <property type="match status" value="1"/>
</dbReference>
<keyword evidence="5" id="KW-0863">Zinc-finger</keyword>
<dbReference type="Pfam" id="PF07744">
    <property type="entry name" value="SPOC"/>
    <property type="match status" value="1"/>
</dbReference>
<evidence type="ECO:0000256" key="2">
    <source>
        <dbReference type="ARBA" id="ARBA00011050"/>
    </source>
</evidence>
<dbReference type="SMART" id="SM00249">
    <property type="entry name" value="PHD"/>
    <property type="match status" value="1"/>
</dbReference>
<dbReference type="GO" id="GO:0001139">
    <property type="term" value="F:RNA polymerase II complex recruiting activity"/>
    <property type="evidence" value="ECO:0007669"/>
    <property type="project" value="TreeGrafter"/>
</dbReference>
<dbReference type="InterPro" id="IPR013083">
    <property type="entry name" value="Znf_RING/FYVE/PHD"/>
</dbReference>
<dbReference type="PANTHER" id="PTHR11477">
    <property type="entry name" value="TRANSCRIPTION FACTOR S-II ZINC FINGER DOMAIN-CONTAINING PROTEIN"/>
    <property type="match status" value="1"/>
</dbReference>
<dbReference type="GO" id="GO:0006368">
    <property type="term" value="P:transcription elongation by RNA polymerase II"/>
    <property type="evidence" value="ECO:0007669"/>
    <property type="project" value="TreeGrafter"/>
</dbReference>
<dbReference type="Gene3D" id="3.30.40.10">
    <property type="entry name" value="Zinc/RING finger domain, C3HC4 (zinc finger)"/>
    <property type="match status" value="1"/>
</dbReference>
<feature type="compositionally biased region" description="Pro residues" evidence="7">
    <location>
        <begin position="785"/>
        <end position="803"/>
    </location>
</feature>
<keyword evidence="6" id="KW-0862">Zinc</keyword>
<dbReference type="PROSITE" id="PS01359">
    <property type="entry name" value="ZF_PHD_1"/>
    <property type="match status" value="1"/>
</dbReference>
<sequence>MRCTVADKTRQDETRQETLLTEAVATGEAEPRRSVRATKGQHTKAFDELEPAAPKRRQTKKNKKAAVQEKEQSQDPEEVIRCVCGATEQDEDSGEAWISCEECFVWQHNVCVGVSSYEDEIPDHYWCEECKPENHKELLDAIARGEKLWEERRKAHEEEAERKKKRGGRKRGKRGSDFKEELEKDAAQAKASPTPDAVSREKKDVTAVLKQGKRKAREDSQDADGKTTKMRRVSEDEAVASASASASASVSAAASPLVKYVPPEDLTASIQDLPGTRIGPAKALKKSLVHVIGSLAKSNHIQLPEDEAAESLADKYALQIERAVFDTHPLSKGQKEYSQQIKSLSFNLKNNPELFQGLWAHEHSPMTLAVMTSEQLASAELQRQTAEMKARAEKQSILYTSETGPRVRRTHKGEEIVEDEGLVTSEAPMPSAGGPRPAREERQEQEQRQQQAQQHVKRESIGGNELGDAGLSQRSPSQSNFDIGKVFSAVKSPTAAHRRRPSAPVLNTHGPGFDPDVDRMLQDENESPPYSPTEEATDPDVIWRGSLAMSSIADFQATAKHIGGANFASFGPWTKLIPRQMTVAGRIPQQSAIEYLCSLRYSNLTDIIVVNITPTSPDAKQEFNNLINYFVSKNRYGVVGNKVAGNVRDTYLVPVPAGEDGHPEFMLNLVDNYIPKSRTEPLLLAVFVYRNEPDQLKQMLHNEATNAAAATGSSASPSPITTQSSAPPAPTPAGYSQRSNSTSGPAFSPATPQMASSPFPNAPPNGHGQSATPVPIPQLPHLNRPAPPAHAPAQPPQASPPGQHPQGPDDQRKQAQQDAGVITAREVLGPLISVPTVQFILPQAYQMTRREWEVIKTIIERDVRARDDLKYLADLLEKEGTGANGGNGNDNGQGTAATATPLPQVMAGVVGGGPPPVRKA</sequence>
<accession>A0A2K0UDM2</accession>
<dbReference type="Pfam" id="PF20826">
    <property type="entry name" value="PHD_5"/>
    <property type="match status" value="1"/>
</dbReference>
<feature type="compositionally biased region" description="Basic and acidic residues" evidence="7">
    <location>
        <begin position="437"/>
        <end position="447"/>
    </location>
</feature>
<dbReference type="InterPro" id="IPR036575">
    <property type="entry name" value="TFIIS_cen_dom_sf"/>
</dbReference>
<dbReference type="SMART" id="SM00510">
    <property type="entry name" value="TFS2M"/>
    <property type="match status" value="1"/>
</dbReference>
<evidence type="ECO:0000256" key="1">
    <source>
        <dbReference type="ARBA" id="ARBA00002311"/>
    </source>
</evidence>
<evidence type="ECO:0000256" key="4">
    <source>
        <dbReference type="ARBA" id="ARBA00022723"/>
    </source>
</evidence>
<dbReference type="InterPro" id="IPR019786">
    <property type="entry name" value="Zinc_finger_PHD-type_CS"/>
</dbReference>
<protein>
    <recommendedName>
        <fullName evidence="3">Transcription factor BYE1</fullName>
    </recommendedName>
</protein>
<dbReference type="GO" id="GO:0005634">
    <property type="term" value="C:nucleus"/>
    <property type="evidence" value="ECO:0007669"/>
    <property type="project" value="TreeGrafter"/>
</dbReference>
<evidence type="ECO:0000313" key="9">
    <source>
        <dbReference type="EMBL" id="PNP55856.1"/>
    </source>
</evidence>
<reference evidence="9 10" key="1">
    <citation type="submission" date="2017-02" db="EMBL/GenBank/DDBJ databases">
        <title>Genomes of Trichoderma spp. with biocontrol activity.</title>
        <authorList>
            <person name="Gardiner D."/>
            <person name="Kazan K."/>
            <person name="Vos C."/>
            <person name="Harvey P."/>
        </authorList>
    </citation>
    <scope>NUCLEOTIDE SEQUENCE [LARGE SCALE GENOMIC DNA]</scope>
    <source>
        <strain evidence="9 10">Tr1</strain>
    </source>
</reference>
<evidence type="ECO:0000256" key="5">
    <source>
        <dbReference type="ARBA" id="ARBA00022771"/>
    </source>
</evidence>
<feature type="compositionally biased region" description="Basic and acidic residues" evidence="7">
    <location>
        <begin position="174"/>
        <end position="187"/>
    </location>
</feature>
<feature type="compositionally biased region" description="Basic residues" evidence="7">
    <location>
        <begin position="163"/>
        <end position="173"/>
    </location>
</feature>
<feature type="compositionally biased region" description="Low complexity" evidence="7">
    <location>
        <begin position="705"/>
        <end position="726"/>
    </location>
</feature>
<dbReference type="Pfam" id="PF23257">
    <property type="entry name" value="DUF7071"/>
    <property type="match status" value="1"/>
</dbReference>
<feature type="compositionally biased region" description="Polar residues" evidence="7">
    <location>
        <begin position="734"/>
        <end position="759"/>
    </location>
</feature>
<gene>
    <name evidence="9" type="ORF">THARTR1_04076</name>
</gene>
<evidence type="ECO:0000256" key="7">
    <source>
        <dbReference type="SAM" id="MobiDB-lite"/>
    </source>
</evidence>
<dbReference type="InterPro" id="IPR011011">
    <property type="entry name" value="Znf_FYVE_PHD"/>
</dbReference>
<feature type="domain" description="TFIIS central" evidence="8">
    <location>
        <begin position="276"/>
        <end position="404"/>
    </location>
</feature>
<feature type="compositionally biased region" description="Basic residues" evidence="7">
    <location>
        <begin position="54"/>
        <end position="64"/>
    </location>
</feature>
<evidence type="ECO:0000259" key="8">
    <source>
        <dbReference type="PROSITE" id="PS51321"/>
    </source>
</evidence>
<dbReference type="Gene3D" id="1.10.472.30">
    <property type="entry name" value="Transcription elongation factor S-II, central domain"/>
    <property type="match status" value="1"/>
</dbReference>
<dbReference type="GO" id="GO:0000977">
    <property type="term" value="F:RNA polymerase II transcription regulatory region sequence-specific DNA binding"/>
    <property type="evidence" value="ECO:0007669"/>
    <property type="project" value="TreeGrafter"/>
</dbReference>
<evidence type="ECO:0000313" key="10">
    <source>
        <dbReference type="Proteomes" id="UP000236290"/>
    </source>
</evidence>
<dbReference type="InterPro" id="IPR003618">
    <property type="entry name" value="TFIIS_cen_dom"/>
</dbReference>
<feature type="region of interest" description="Disordered" evidence="7">
    <location>
        <begin position="387"/>
        <end position="537"/>
    </location>
</feature>
<dbReference type="PROSITE" id="PS51321">
    <property type="entry name" value="TFIIS_CENTRAL"/>
    <property type="match status" value="1"/>
</dbReference>
<dbReference type="Proteomes" id="UP000236290">
    <property type="component" value="Unassembled WGS sequence"/>
</dbReference>
<dbReference type="Pfam" id="PF07500">
    <property type="entry name" value="TFIIS_M"/>
    <property type="match status" value="1"/>
</dbReference>
<feature type="compositionally biased region" description="Basic and acidic residues" evidence="7">
    <location>
        <begin position="153"/>
        <end position="162"/>
    </location>
</feature>
<feature type="compositionally biased region" description="Gly residues" evidence="7">
    <location>
        <begin position="882"/>
        <end position="891"/>
    </location>
</feature>
<feature type="region of interest" description="Disordered" evidence="7">
    <location>
        <begin position="705"/>
        <end position="818"/>
    </location>
</feature>
<dbReference type="AlphaFoldDB" id="A0A2K0UDM2"/>
<dbReference type="GO" id="GO:0031564">
    <property type="term" value="P:transcription antitermination"/>
    <property type="evidence" value="ECO:0007669"/>
    <property type="project" value="TreeGrafter"/>
</dbReference>
<dbReference type="InterPro" id="IPR055499">
    <property type="entry name" value="DUF7071"/>
</dbReference>
<keyword evidence="4" id="KW-0479">Metal-binding</keyword>
<dbReference type="OrthoDB" id="79252at2759"/>
<feature type="region of interest" description="Disordered" evidence="7">
    <location>
        <begin position="153"/>
        <end position="236"/>
    </location>
</feature>
<organism evidence="9 10">
    <name type="scientific">Trichoderma harzianum</name>
    <name type="common">Hypocrea lixii</name>
    <dbReference type="NCBI Taxonomy" id="5544"/>
    <lineage>
        <taxon>Eukaryota</taxon>
        <taxon>Fungi</taxon>
        <taxon>Dikarya</taxon>
        <taxon>Ascomycota</taxon>
        <taxon>Pezizomycotina</taxon>
        <taxon>Sordariomycetes</taxon>
        <taxon>Hypocreomycetidae</taxon>
        <taxon>Hypocreales</taxon>
        <taxon>Hypocreaceae</taxon>
        <taxon>Trichoderma</taxon>
    </lineage>
</organism>
<evidence type="ECO:0000256" key="3">
    <source>
        <dbReference type="ARBA" id="ARBA00021616"/>
    </source>
</evidence>
<comment type="function">
    <text evidence="1">Negative regulator of transcription elongation.</text>
</comment>
<comment type="similarity">
    <text evidence="2">Belongs to the BYE1 family.</text>
</comment>
<feature type="compositionally biased region" description="Basic and acidic residues" evidence="7">
    <location>
        <begin position="1"/>
        <end position="16"/>
    </location>
</feature>
<dbReference type="InterPro" id="IPR001965">
    <property type="entry name" value="Znf_PHD"/>
</dbReference>
<dbReference type="PANTHER" id="PTHR11477:SF11">
    <property type="entry name" value="TRANSCRIPTION FACTOR BYE1"/>
    <property type="match status" value="1"/>
</dbReference>
<dbReference type="EMBL" id="MTYI01000050">
    <property type="protein sequence ID" value="PNP55856.1"/>
    <property type="molecule type" value="Genomic_DNA"/>
</dbReference>
<dbReference type="GO" id="GO:0006362">
    <property type="term" value="P:transcription elongation by RNA polymerase I"/>
    <property type="evidence" value="ECO:0007669"/>
    <property type="project" value="TreeGrafter"/>
</dbReference>
<feature type="compositionally biased region" description="Polar residues" evidence="7">
    <location>
        <begin position="472"/>
        <end position="481"/>
    </location>
</feature>